<dbReference type="PANTHER" id="PTHR22807:SF74">
    <property type="entry name" value="TRNA (CYTOSINE(48)-C(5))-METHYLTRANSFERASE"/>
    <property type="match status" value="1"/>
</dbReference>
<dbReference type="InterPro" id="IPR029063">
    <property type="entry name" value="SAM-dependent_MTases_sf"/>
</dbReference>
<comment type="similarity">
    <text evidence="5">Belongs to the class I-like SAM-binding methyltransferase superfamily. RsmB/NOP family.</text>
</comment>
<dbReference type="EMBL" id="QFFI01000005">
    <property type="protein sequence ID" value="PWG64667.1"/>
    <property type="molecule type" value="Genomic_DNA"/>
</dbReference>
<comment type="caution">
    <text evidence="5">Lacks conserved residue(s) required for the propagation of feature annotation.</text>
</comment>
<dbReference type="GO" id="GO:0016428">
    <property type="term" value="F:tRNA (cytidine-5-)-methyltransferase activity"/>
    <property type="evidence" value="ECO:0007669"/>
    <property type="project" value="TreeGrafter"/>
</dbReference>
<keyword evidence="1 5" id="KW-0489">Methyltransferase</keyword>
<evidence type="ECO:0000313" key="8">
    <source>
        <dbReference type="Proteomes" id="UP000245474"/>
    </source>
</evidence>
<dbReference type="RefSeq" id="WP_109676844.1">
    <property type="nucleotide sequence ID" value="NZ_CP086615.1"/>
</dbReference>
<dbReference type="GO" id="GO:0003723">
    <property type="term" value="F:RNA binding"/>
    <property type="evidence" value="ECO:0007669"/>
    <property type="project" value="UniProtKB-UniRule"/>
</dbReference>
<gene>
    <name evidence="7" type="ORF">DEM34_04890</name>
</gene>
<dbReference type="InterPro" id="IPR049560">
    <property type="entry name" value="MeTrfase_RsmB-F_NOP2_cat"/>
</dbReference>
<reference evidence="7 8" key="1">
    <citation type="submission" date="2018-05" db="EMBL/GenBank/DDBJ databases">
        <title>Spiribacter halobius sp. nov., a moderately halophilic bacterium isolated from marine solar saltern.</title>
        <authorList>
            <person name="Zheng W.-S."/>
            <person name="Lu D.-C."/>
            <person name="Du Z.-J."/>
        </authorList>
    </citation>
    <scope>NUCLEOTIDE SEQUENCE [LARGE SCALE GENOMIC DNA]</scope>
    <source>
        <strain evidence="7 8">E85</strain>
    </source>
</reference>
<sequence length="476" mass="51644">MDAARQRAERAFQRYRGLIPDWPAFLDCMTRPLPATVWANPLRTSRDAVASLLAEAGYRSQPLAWDPLALRLPADFAAGSHWGLLAGLYQSQEEVSRLPVHLLDPQPGERVLDLCAAPGNKTAQMAVAMANTGTVAANDVQRGRLTAVRQVVKRLGLVNVSTLVRPGQEFPLRAGAFDRVLVDAPCSCEGTWRKGAWRREDPPREVDSAEREWLAARQLDLLRRALQICSPGGRIVYSTCTFAPEENEAVVDALLREAGASVALRPARVPGFPGAPGITDWQGRRYDVRLEGALRAWPHAADSGGFFVAVLEKLDGRALARVGPGPVPPSHPVLERIQARFDLPADAFAGLVCHGGEGRYLNLLAADHRWPRWPAPETTGLPAVGLQVKPPKPTTALAMALGDRARCNRVELGAAAAEAFRQRRPLSGETIAGGQITGPGHVLVAHRGYTLGVGRWTAEGMLESQFPKAWKRNLPV</sequence>
<protein>
    <submittedName>
        <fullName evidence="7">RNA methyltransferase</fullName>
    </submittedName>
</protein>
<dbReference type="AlphaFoldDB" id="A0A2U2N6F5"/>
<evidence type="ECO:0000256" key="5">
    <source>
        <dbReference type="PROSITE-ProRule" id="PRU01023"/>
    </source>
</evidence>
<feature type="binding site" evidence="5">
    <location>
        <position position="139"/>
    </location>
    <ligand>
        <name>S-adenosyl-L-methionine</name>
        <dbReference type="ChEBI" id="CHEBI:59789"/>
    </ligand>
</feature>
<feature type="binding site" evidence="5">
    <location>
        <begin position="115"/>
        <end position="121"/>
    </location>
    <ligand>
        <name>S-adenosyl-L-methionine</name>
        <dbReference type="ChEBI" id="CHEBI:59789"/>
    </ligand>
</feature>
<feature type="active site" description="Nucleophile" evidence="5">
    <location>
        <position position="240"/>
    </location>
</feature>
<keyword evidence="4 5" id="KW-0694">RNA-binding</keyword>
<dbReference type="PROSITE" id="PS51686">
    <property type="entry name" value="SAM_MT_RSMB_NOP"/>
    <property type="match status" value="1"/>
</dbReference>
<dbReference type="GO" id="GO:0030488">
    <property type="term" value="P:tRNA methylation"/>
    <property type="evidence" value="ECO:0007669"/>
    <property type="project" value="TreeGrafter"/>
</dbReference>
<feature type="domain" description="SAM-dependent MTase RsmB/NOP-type" evidence="6">
    <location>
        <begin position="25"/>
        <end position="314"/>
    </location>
</feature>
<evidence type="ECO:0000256" key="3">
    <source>
        <dbReference type="ARBA" id="ARBA00022691"/>
    </source>
</evidence>
<keyword evidence="3 5" id="KW-0949">S-adenosyl-L-methionine</keyword>
<dbReference type="InterPro" id="IPR001678">
    <property type="entry name" value="MeTrfase_RsmB-F_NOP2_dom"/>
</dbReference>
<feature type="binding site" evidence="5">
    <location>
        <position position="183"/>
    </location>
    <ligand>
        <name>S-adenosyl-L-methionine</name>
        <dbReference type="ChEBI" id="CHEBI:59789"/>
    </ligand>
</feature>
<evidence type="ECO:0000256" key="2">
    <source>
        <dbReference type="ARBA" id="ARBA00022679"/>
    </source>
</evidence>
<evidence type="ECO:0000256" key="4">
    <source>
        <dbReference type="ARBA" id="ARBA00022884"/>
    </source>
</evidence>
<dbReference type="SUPFAM" id="SSF53335">
    <property type="entry name" value="S-adenosyl-L-methionine-dependent methyltransferases"/>
    <property type="match status" value="1"/>
</dbReference>
<dbReference type="PANTHER" id="PTHR22807">
    <property type="entry name" value="NOP2 YEAST -RELATED NOL1/NOP2/FMU SUN DOMAIN-CONTAINING"/>
    <property type="match status" value="1"/>
</dbReference>
<accession>A0A2U2N6F5</accession>
<keyword evidence="8" id="KW-1185">Reference proteome</keyword>
<proteinExistence type="inferred from homology"/>
<keyword evidence="2 5" id="KW-0808">Transferase</keyword>
<dbReference type="Proteomes" id="UP000245474">
    <property type="component" value="Unassembled WGS sequence"/>
</dbReference>
<dbReference type="OrthoDB" id="9810297at2"/>
<organism evidence="7 8">
    <name type="scientific">Sediminicurvatus halobius</name>
    <dbReference type="NCBI Taxonomy" id="2182432"/>
    <lineage>
        <taxon>Bacteria</taxon>
        <taxon>Pseudomonadati</taxon>
        <taxon>Pseudomonadota</taxon>
        <taxon>Gammaproteobacteria</taxon>
        <taxon>Chromatiales</taxon>
        <taxon>Ectothiorhodospiraceae</taxon>
        <taxon>Sediminicurvatus</taxon>
    </lineage>
</organism>
<evidence type="ECO:0000313" key="7">
    <source>
        <dbReference type="EMBL" id="PWG64667.1"/>
    </source>
</evidence>
<name>A0A2U2N6F5_9GAMM</name>
<evidence type="ECO:0000259" key="6">
    <source>
        <dbReference type="PROSITE" id="PS51686"/>
    </source>
</evidence>
<dbReference type="InterPro" id="IPR023267">
    <property type="entry name" value="RCMT"/>
</dbReference>
<comment type="caution">
    <text evidence="7">The sequence shown here is derived from an EMBL/GenBank/DDBJ whole genome shotgun (WGS) entry which is preliminary data.</text>
</comment>
<dbReference type="PRINTS" id="PR02008">
    <property type="entry name" value="RCMTFAMILY"/>
</dbReference>
<dbReference type="Pfam" id="PF01189">
    <property type="entry name" value="Methyltr_RsmB-F"/>
    <property type="match status" value="1"/>
</dbReference>
<evidence type="ECO:0000256" key="1">
    <source>
        <dbReference type="ARBA" id="ARBA00022603"/>
    </source>
</evidence>
<dbReference type="CDD" id="cd02440">
    <property type="entry name" value="AdoMet_MTases"/>
    <property type="match status" value="1"/>
</dbReference>
<dbReference type="Gene3D" id="3.40.50.150">
    <property type="entry name" value="Vaccinia Virus protein VP39"/>
    <property type="match status" value="1"/>
</dbReference>